<dbReference type="AlphaFoldDB" id="A0A2A8CZ47"/>
<evidence type="ECO:0000256" key="2">
    <source>
        <dbReference type="SAM" id="MobiDB-lite"/>
    </source>
</evidence>
<keyword evidence="3" id="KW-1133">Transmembrane helix</keyword>
<feature type="compositionally biased region" description="Low complexity" evidence="2">
    <location>
        <begin position="856"/>
        <end position="887"/>
    </location>
</feature>
<feature type="transmembrane region" description="Helical" evidence="3">
    <location>
        <begin position="61"/>
        <end position="80"/>
    </location>
</feature>
<feature type="region of interest" description="Disordered" evidence="2">
    <location>
        <begin position="1015"/>
        <end position="1041"/>
    </location>
</feature>
<feature type="compositionally biased region" description="Basic and acidic residues" evidence="2">
    <location>
        <begin position="1140"/>
        <end position="1159"/>
    </location>
</feature>
<dbReference type="RefSeq" id="WP_098075063.1">
    <property type="nucleotide sequence ID" value="NZ_PDEQ01000003.1"/>
</dbReference>
<keyword evidence="5" id="KW-1185">Reference proteome</keyword>
<evidence type="ECO:0000313" key="5">
    <source>
        <dbReference type="Proteomes" id="UP000220102"/>
    </source>
</evidence>
<keyword evidence="1" id="KW-0175">Coiled coil</keyword>
<gene>
    <name evidence="4" type="ORF">CRI94_07540</name>
</gene>
<keyword evidence="3" id="KW-0812">Transmembrane</keyword>
<feature type="compositionally biased region" description="Polar residues" evidence="2">
    <location>
        <begin position="766"/>
        <end position="778"/>
    </location>
</feature>
<accession>A0A2A8CZ47</accession>
<evidence type="ECO:0000313" key="4">
    <source>
        <dbReference type="EMBL" id="PEN13900.1"/>
    </source>
</evidence>
<feature type="transmembrane region" description="Helical" evidence="3">
    <location>
        <begin position="164"/>
        <end position="185"/>
    </location>
</feature>
<feature type="compositionally biased region" description="Low complexity" evidence="2">
    <location>
        <begin position="1023"/>
        <end position="1039"/>
    </location>
</feature>
<feature type="region of interest" description="Disordered" evidence="2">
    <location>
        <begin position="684"/>
        <end position="887"/>
    </location>
</feature>
<feature type="compositionally biased region" description="Basic and acidic residues" evidence="2">
    <location>
        <begin position="699"/>
        <end position="710"/>
    </location>
</feature>
<feature type="compositionally biased region" description="Acidic residues" evidence="2">
    <location>
        <begin position="711"/>
        <end position="721"/>
    </location>
</feature>
<dbReference type="Proteomes" id="UP000220102">
    <property type="component" value="Unassembled WGS sequence"/>
</dbReference>
<keyword evidence="3" id="KW-0472">Membrane</keyword>
<feature type="compositionally biased region" description="Polar residues" evidence="2">
    <location>
        <begin position="736"/>
        <end position="758"/>
    </location>
</feature>
<comment type="caution">
    <text evidence="4">The sequence shown here is derived from an EMBL/GenBank/DDBJ whole genome shotgun (WGS) entry which is preliminary data.</text>
</comment>
<sequence length="1203" mass="136178">MSEQTAQLVEHLRARLRDTLRRITLAQVVRGASVVLGVAAAIWLIATAVEAGFWLNQGPRTVLTGVTALLVLGVSAVFLARPVAQLIGLWSQPSEESVARTVGERYPEVSDRLLNLLQLAGGSRSHAPDAMVDAAVRRLSEDVQTVPFEQTEDFAEARKAARMASLPIVGVLAFLLVAPSTFLGASQRLLAPGTTFQRPAPFTVDVYPGDVRLIRGDSLSISVRAAGDVPDELQLDLRPTTDAPSSTITLRADTAGIFRHTLASVREDIDYRITAGRVETGWFRADVEARPLVRGLQLRVQPPRYTGLPERAIDANVGDVTGLPGSTVRLQADVAGPELDSAAVVFEDSSTISLNVADRSVTGQFPITGDGQYHIVLHSANGVANRDPIRYRISTRPDARPSIAFLAPEPDAKLEEDLVASLRLRMRDDFGFSKLRLHYRLAEQRFGEGQKEFSSIELPLENPRQVDQVTTHDWLLAQESGLDLVPGDVVEYYVEVWDNDGFAGAKSSRTGTQRLRLASLTEKYRDLDETQEETASDIENLREEASDVKRQFNELRDEVRRKQDASWEDRRQLERLKKQQESVEKSVSDLAKKVEDMTRQMQEENLTSPETAQKFEELQRVIEEINSPELMDALKQMQESMENLDLRQMQKAMEDFEFNEEQYRQRLDRTLELFKQLRRSQKMEELSRRLDELGQTEQKLSEKTSERMNEQADEQDTDPQDDAERADENAPDEASSPENQEAASQEDAGQQSEGNPSEQSEEKGSENQQANDQNTPSDESGEQKAGANEDLAREQDRARERMQELMKEMQELSEQMQSSPQAPNEQMRQMQQRLKQQDMPEQMKQNSQQLRKDQLQDAQSGQQQMQQQLQQMSQQMQQMKQGMSGQKQQMNIAGIHRALQATLRLSERQESLRGTVRELSADSPTLRTYAPNQEQLKSGLLSVSDSIQALAKQIPQMKRVVQKESGDALREMNRATEALTERNAAQASSTQKASMTHLNELALLLADLLKQMQNAQGGGGGQSMQQMLQQMQQMSGQQQKLNRQVQQFLNDMQGNRLSVDQKERLQQMARQQAEIKKKLDELGKENGMRNQVLGDLDRIAEQMEETIRELQRGQQNSRTVERQQQILTRLLNAQRSLRKQGKDDRREGREPGDYERRSPADLTPQEEIEQLRRDLIRALDSGYAPDYERLIKRYFELLEENEE</sequence>
<evidence type="ECO:0000256" key="3">
    <source>
        <dbReference type="SAM" id="Phobius"/>
    </source>
</evidence>
<organism evidence="4 5">
    <name type="scientific">Longibacter salinarum</name>
    <dbReference type="NCBI Taxonomy" id="1850348"/>
    <lineage>
        <taxon>Bacteria</taxon>
        <taxon>Pseudomonadati</taxon>
        <taxon>Rhodothermota</taxon>
        <taxon>Rhodothermia</taxon>
        <taxon>Rhodothermales</taxon>
        <taxon>Salisaetaceae</taxon>
        <taxon>Longibacter</taxon>
    </lineage>
</organism>
<feature type="transmembrane region" description="Helical" evidence="3">
    <location>
        <begin position="31"/>
        <end position="55"/>
    </location>
</feature>
<reference evidence="4 5" key="1">
    <citation type="submission" date="2017-10" db="EMBL/GenBank/DDBJ databases">
        <title>Draft genome of Longibacter Salinarum.</title>
        <authorList>
            <person name="Goh K.M."/>
            <person name="Shamsir M.S."/>
            <person name="Lim S.W."/>
        </authorList>
    </citation>
    <scope>NUCLEOTIDE SEQUENCE [LARGE SCALE GENOMIC DNA]</scope>
    <source>
        <strain evidence="4 5">KCTC 52045</strain>
    </source>
</reference>
<feature type="coiled-coil region" evidence="1">
    <location>
        <begin position="524"/>
        <end position="607"/>
    </location>
</feature>
<name>A0A2A8CZ47_9BACT</name>
<proteinExistence type="predicted"/>
<dbReference type="OrthoDB" id="9812498at2"/>
<dbReference type="EMBL" id="PDEQ01000003">
    <property type="protein sequence ID" value="PEN13900.1"/>
    <property type="molecule type" value="Genomic_DNA"/>
</dbReference>
<evidence type="ECO:0000256" key="1">
    <source>
        <dbReference type="SAM" id="Coils"/>
    </source>
</evidence>
<feature type="compositionally biased region" description="Polar residues" evidence="2">
    <location>
        <begin position="812"/>
        <end position="824"/>
    </location>
</feature>
<feature type="compositionally biased region" description="Basic and acidic residues" evidence="2">
    <location>
        <begin position="790"/>
        <end position="810"/>
    </location>
</feature>
<feature type="region of interest" description="Disordered" evidence="2">
    <location>
        <begin position="1131"/>
        <end position="1168"/>
    </location>
</feature>
<protein>
    <submittedName>
        <fullName evidence="4">Uncharacterized protein</fullName>
    </submittedName>
</protein>